<keyword evidence="4" id="KW-1185">Reference proteome</keyword>
<evidence type="ECO:0000256" key="1">
    <source>
        <dbReference type="SAM" id="Phobius"/>
    </source>
</evidence>
<keyword evidence="1" id="KW-1133">Transmembrane helix</keyword>
<evidence type="ECO:0000313" key="4">
    <source>
        <dbReference type="Proteomes" id="UP001646157"/>
    </source>
</evidence>
<sequence>MKYFLYLMGPTIMILIGLQGIKNIPITFLLFYSWLLAVPLFKKEIYLIGFTRNNLWKSIGLGLSSGLLFYLFIFGGLFWLHQYFIDLEHLQVLLENWGFFGKGIIGLTFILIVINPILEEVYWRGFMHQRLKKEMKTIHAIWITSFFYTLYHFLSVIPMFQWPLNVIAVLPVFAAGIFWGYLREKTGSIYGTIVSHMLGDFGILCVYWFIVK</sequence>
<dbReference type="EMBL" id="JAFBDZ010000004">
    <property type="protein sequence ID" value="MBM7587167.1"/>
    <property type="molecule type" value="Genomic_DNA"/>
</dbReference>
<keyword evidence="3" id="KW-0645">Protease</keyword>
<dbReference type="InterPro" id="IPR003675">
    <property type="entry name" value="Rce1/LyrA-like_dom"/>
</dbReference>
<proteinExistence type="predicted"/>
<feature type="transmembrane region" description="Helical" evidence="1">
    <location>
        <begin position="99"/>
        <end position="118"/>
    </location>
</feature>
<dbReference type="GO" id="GO:0006508">
    <property type="term" value="P:proteolysis"/>
    <property type="evidence" value="ECO:0007669"/>
    <property type="project" value="UniProtKB-KW"/>
</dbReference>
<protein>
    <submittedName>
        <fullName evidence="3">Membrane protease YdiL (CAAX protease family)</fullName>
    </submittedName>
</protein>
<feature type="domain" description="CAAX prenyl protease 2/Lysostaphin resistance protein A-like" evidence="2">
    <location>
        <begin position="105"/>
        <end position="201"/>
    </location>
</feature>
<keyword evidence="1" id="KW-0472">Membrane</keyword>
<comment type="caution">
    <text evidence="3">The sequence shown here is derived from an EMBL/GenBank/DDBJ whole genome shotgun (WGS) entry which is preliminary data.</text>
</comment>
<dbReference type="PANTHER" id="PTHR39430:SF1">
    <property type="entry name" value="PROTEASE"/>
    <property type="match status" value="1"/>
</dbReference>
<feature type="transmembrane region" description="Helical" evidence="1">
    <location>
        <begin position="139"/>
        <end position="157"/>
    </location>
</feature>
<feature type="transmembrane region" description="Helical" evidence="1">
    <location>
        <begin position="12"/>
        <end position="38"/>
    </location>
</feature>
<dbReference type="Proteomes" id="UP001646157">
    <property type="component" value="Unassembled WGS sequence"/>
</dbReference>
<dbReference type="PANTHER" id="PTHR39430">
    <property type="entry name" value="MEMBRANE-ASSOCIATED PROTEASE-RELATED"/>
    <property type="match status" value="1"/>
</dbReference>
<dbReference type="GO" id="GO:0008233">
    <property type="term" value="F:peptidase activity"/>
    <property type="evidence" value="ECO:0007669"/>
    <property type="project" value="UniProtKB-KW"/>
</dbReference>
<feature type="transmembrane region" description="Helical" evidence="1">
    <location>
        <begin position="189"/>
        <end position="210"/>
    </location>
</feature>
<dbReference type="Pfam" id="PF02517">
    <property type="entry name" value="Rce1-like"/>
    <property type="match status" value="1"/>
</dbReference>
<organism evidence="3 4">
    <name type="scientific">Rossellomorea pakistanensis</name>
    <dbReference type="NCBI Taxonomy" id="992288"/>
    <lineage>
        <taxon>Bacteria</taxon>
        <taxon>Bacillati</taxon>
        <taxon>Bacillota</taxon>
        <taxon>Bacilli</taxon>
        <taxon>Bacillales</taxon>
        <taxon>Bacillaceae</taxon>
        <taxon>Rossellomorea</taxon>
    </lineage>
</organism>
<reference evidence="3 4" key="1">
    <citation type="submission" date="2021-01" db="EMBL/GenBank/DDBJ databases">
        <title>Genomic Encyclopedia of Type Strains, Phase IV (KMG-IV): sequencing the most valuable type-strain genomes for metagenomic binning, comparative biology and taxonomic classification.</title>
        <authorList>
            <person name="Goeker M."/>
        </authorList>
    </citation>
    <scope>NUCLEOTIDE SEQUENCE [LARGE SCALE GENOMIC DNA]</scope>
    <source>
        <strain evidence="3 4">DSM 24834</strain>
    </source>
</reference>
<accession>A0ABS2NH33</accession>
<keyword evidence="3" id="KW-0378">Hydrolase</keyword>
<gene>
    <name evidence="3" type="ORF">JOC86_003740</name>
</gene>
<feature type="transmembrane region" description="Helical" evidence="1">
    <location>
        <begin position="163"/>
        <end position="182"/>
    </location>
</feature>
<name>A0ABS2NH33_9BACI</name>
<feature type="transmembrane region" description="Helical" evidence="1">
    <location>
        <begin position="59"/>
        <end position="79"/>
    </location>
</feature>
<dbReference type="RefSeq" id="WP_205174369.1">
    <property type="nucleotide sequence ID" value="NZ_JAFBDZ010000004.1"/>
</dbReference>
<evidence type="ECO:0000259" key="2">
    <source>
        <dbReference type="Pfam" id="PF02517"/>
    </source>
</evidence>
<evidence type="ECO:0000313" key="3">
    <source>
        <dbReference type="EMBL" id="MBM7587167.1"/>
    </source>
</evidence>
<keyword evidence="1" id="KW-0812">Transmembrane</keyword>